<keyword evidence="2" id="KW-1185">Reference proteome</keyword>
<proteinExistence type="predicted"/>
<dbReference type="AlphaFoldDB" id="A0A367Q7J5"/>
<sequence length="146" mass="16362">MVEQRNKNVELPRFKRSTSTWEGKVIEYLLAYPGKTAVELTGEALASYYLVEALEGKVSDEEFRKACRAAAENLSKKLTSIQQMAGFNTITSVPSFTEPIAETKQLAVSQVPQQQEQEDNEDDWGIDIQLSEEMMDVNEALIIGVD</sequence>
<name>A0A367Q7J5_9NOSO</name>
<dbReference type="EMBL" id="LXQD01000343">
    <property type="protein sequence ID" value="RCJ19082.1"/>
    <property type="molecule type" value="Genomic_DNA"/>
</dbReference>
<reference evidence="1" key="1">
    <citation type="submission" date="2016-04" db="EMBL/GenBank/DDBJ databases">
        <authorList>
            <person name="Tabuchi Yagui T.R."/>
        </authorList>
    </citation>
    <scope>NUCLEOTIDE SEQUENCE [LARGE SCALE GENOMIC DNA]</scope>
    <source>
        <strain evidence="1">NIES-26</strain>
    </source>
</reference>
<protein>
    <submittedName>
        <fullName evidence="1">Uncharacterized protein</fullName>
    </submittedName>
</protein>
<accession>A0A367Q7J5</accession>
<evidence type="ECO:0000313" key="2">
    <source>
        <dbReference type="Proteomes" id="UP000252107"/>
    </source>
</evidence>
<gene>
    <name evidence="1" type="ORF">A6770_32395</name>
</gene>
<organism evidence="1 2">
    <name type="scientific">Nostoc minutum NIES-26</name>
    <dbReference type="NCBI Taxonomy" id="1844469"/>
    <lineage>
        <taxon>Bacteria</taxon>
        <taxon>Bacillati</taxon>
        <taxon>Cyanobacteriota</taxon>
        <taxon>Cyanophyceae</taxon>
        <taxon>Nostocales</taxon>
        <taxon>Nostocaceae</taxon>
        <taxon>Nostoc</taxon>
    </lineage>
</organism>
<dbReference type="Proteomes" id="UP000252107">
    <property type="component" value="Unassembled WGS sequence"/>
</dbReference>
<evidence type="ECO:0000313" key="1">
    <source>
        <dbReference type="EMBL" id="RCJ19082.1"/>
    </source>
</evidence>
<comment type="caution">
    <text evidence="1">The sequence shown here is derived from an EMBL/GenBank/DDBJ whole genome shotgun (WGS) entry which is preliminary data.</text>
</comment>